<dbReference type="OrthoDB" id="7362285at2759"/>
<protein>
    <submittedName>
        <fullName evidence="1">Uncharacterized protein</fullName>
    </submittedName>
</protein>
<reference evidence="1 2" key="1">
    <citation type="journal article" date="2019" name="Commun. Biol.">
        <title>The bagworm genome reveals a unique fibroin gene that provides high tensile strength.</title>
        <authorList>
            <person name="Kono N."/>
            <person name="Nakamura H."/>
            <person name="Ohtoshi R."/>
            <person name="Tomita M."/>
            <person name="Numata K."/>
            <person name="Arakawa K."/>
        </authorList>
    </citation>
    <scope>NUCLEOTIDE SEQUENCE [LARGE SCALE GENOMIC DNA]</scope>
</reference>
<dbReference type="AlphaFoldDB" id="A0A4C1TWZ9"/>
<proteinExistence type="predicted"/>
<accession>A0A4C1TWZ9</accession>
<evidence type="ECO:0000313" key="1">
    <source>
        <dbReference type="EMBL" id="GBP18581.1"/>
    </source>
</evidence>
<dbReference type="EMBL" id="BGZK01000099">
    <property type="protein sequence ID" value="GBP18581.1"/>
    <property type="molecule type" value="Genomic_DNA"/>
</dbReference>
<organism evidence="1 2">
    <name type="scientific">Eumeta variegata</name>
    <name type="common">Bagworm moth</name>
    <name type="synonym">Eumeta japonica</name>
    <dbReference type="NCBI Taxonomy" id="151549"/>
    <lineage>
        <taxon>Eukaryota</taxon>
        <taxon>Metazoa</taxon>
        <taxon>Ecdysozoa</taxon>
        <taxon>Arthropoda</taxon>
        <taxon>Hexapoda</taxon>
        <taxon>Insecta</taxon>
        <taxon>Pterygota</taxon>
        <taxon>Neoptera</taxon>
        <taxon>Endopterygota</taxon>
        <taxon>Lepidoptera</taxon>
        <taxon>Glossata</taxon>
        <taxon>Ditrysia</taxon>
        <taxon>Tineoidea</taxon>
        <taxon>Psychidae</taxon>
        <taxon>Oiketicinae</taxon>
        <taxon>Eumeta</taxon>
    </lineage>
</organism>
<comment type="caution">
    <text evidence="1">The sequence shown here is derived from an EMBL/GenBank/DDBJ whole genome shotgun (WGS) entry which is preliminary data.</text>
</comment>
<name>A0A4C1TWZ9_EUMVA</name>
<keyword evidence="2" id="KW-1185">Reference proteome</keyword>
<dbReference type="Proteomes" id="UP000299102">
    <property type="component" value="Unassembled WGS sequence"/>
</dbReference>
<sequence>MTDVKRSLCPSIKGKTHDRTVRIITLSGKTSDRVKRNDLWRTLSMRDVSSGLIQAPQSLYRGSSANIRINGTYTDWFDIRRGSALIDAERLGYASPKRHSRGAAYITGSTGYYAPPVQMPTCIVRIKNTVHKHSLQRPRTVPSACAALFISGA</sequence>
<gene>
    <name evidence="1" type="ORF">EVAR_14351_1</name>
</gene>
<evidence type="ECO:0000313" key="2">
    <source>
        <dbReference type="Proteomes" id="UP000299102"/>
    </source>
</evidence>